<evidence type="ECO:0000313" key="4">
    <source>
        <dbReference type="Proteomes" id="UP000419144"/>
    </source>
</evidence>
<feature type="chain" id="PRO_5024942297" evidence="2">
    <location>
        <begin position="48"/>
        <end position="511"/>
    </location>
</feature>
<proteinExistence type="predicted"/>
<feature type="signal peptide" evidence="2">
    <location>
        <begin position="1"/>
        <end position="47"/>
    </location>
</feature>
<dbReference type="EMBL" id="BLBS01000012">
    <property type="protein sequence ID" value="GET86542.1"/>
    <property type="molecule type" value="Genomic_DNA"/>
</dbReference>
<evidence type="ECO:0000256" key="1">
    <source>
        <dbReference type="SAM" id="MobiDB-lite"/>
    </source>
</evidence>
<organism evidence="3 4">
    <name type="scientific">Leishmania tarentolae</name>
    <name type="common">Sauroleishmania tarentolae</name>
    <dbReference type="NCBI Taxonomy" id="5689"/>
    <lineage>
        <taxon>Eukaryota</taxon>
        <taxon>Discoba</taxon>
        <taxon>Euglenozoa</taxon>
        <taxon>Kinetoplastea</taxon>
        <taxon>Metakinetoplastina</taxon>
        <taxon>Trypanosomatida</taxon>
        <taxon>Trypanosomatidae</taxon>
        <taxon>Leishmaniinae</taxon>
        <taxon>Leishmania</taxon>
        <taxon>lizard Leishmania</taxon>
    </lineage>
</organism>
<keyword evidence="2" id="KW-0732">Signal</keyword>
<evidence type="ECO:0000256" key="2">
    <source>
        <dbReference type="SAM" id="SignalP"/>
    </source>
</evidence>
<keyword evidence="4" id="KW-1185">Reference proteome</keyword>
<reference evidence="3" key="1">
    <citation type="submission" date="2019-11" db="EMBL/GenBank/DDBJ databases">
        <title>Leishmania tarentolae CDS.</title>
        <authorList>
            <person name="Goto Y."/>
            <person name="Yamagishi J."/>
        </authorList>
    </citation>
    <scope>NUCLEOTIDE SEQUENCE [LARGE SCALE GENOMIC DNA]</scope>
    <source>
        <strain evidence="3">Parrot Tar II</strain>
    </source>
</reference>
<comment type="caution">
    <text evidence="3">The sequence shown here is derived from an EMBL/GenBank/DDBJ whole genome shotgun (WGS) entry which is preliminary data.</text>
</comment>
<dbReference type="VEuPathDB" id="TriTrypDB:LtaPh_1011700"/>
<dbReference type="Proteomes" id="UP000419144">
    <property type="component" value="Unassembled WGS sequence"/>
</dbReference>
<protein>
    <submittedName>
        <fullName evidence="3">Uncharacterized protein</fullName>
    </submittedName>
</protein>
<dbReference type="AlphaFoldDB" id="A0A640KAW0"/>
<accession>A0A640KAW0</accession>
<evidence type="ECO:0000313" key="3">
    <source>
        <dbReference type="EMBL" id="GET86542.1"/>
    </source>
</evidence>
<dbReference type="OrthoDB" id="265239at2759"/>
<gene>
    <name evidence="3" type="ORF">LtaPh_1011700</name>
</gene>
<feature type="compositionally biased region" description="Polar residues" evidence="1">
    <location>
        <begin position="435"/>
        <end position="448"/>
    </location>
</feature>
<name>A0A640KAW0_LEITA</name>
<feature type="region of interest" description="Disordered" evidence="1">
    <location>
        <begin position="358"/>
        <end position="383"/>
    </location>
</feature>
<sequence length="511" mass="55050">MQLVGHEPRAHMYLCAAGVCVCARWNRWRFPIDYLLALSVLLPCCLTGAPCGAGTPGTSTRSHTCTHTHTHTHVDVPISPQICAGQTIAHRMTTPHRGTWQQCVRLTAPIMRRHLLFHGGRPQTRISGTISSVSSRSRWYSFSSALPPPLSFSIELSLPHLSGRTPFAAAAGAATPRTVTCSGEARRTTQTLGGQHVASTNECPAAKMEKTVMISPGRQAMRTEELMACLLGLPSSSPASPRPLMQQQWLAFVRLCDSLMRVTACPCERGVVAATTSTRVQASRHSLVGVIVPCKEVYFSARHVEATAERADPRTLASASLTSASAEDMSTSQAALFLLHHHWKVPVTLTINTTVPNGAARATESGSCTQPRSHGEQASAHATATPNGIDAVVTDFVFAQGGSRLLLVRGDSPPDFRLSLSKGISSGPLSEARGTVTTEEASPLQQARRTLRTSADLVRHVSVLRDRQQQEHKTCDGGTCASTLELLWRATHRAIRWTAHGVLHQLPALPL</sequence>
<feature type="region of interest" description="Disordered" evidence="1">
    <location>
        <begin position="429"/>
        <end position="448"/>
    </location>
</feature>